<dbReference type="SUPFAM" id="SSF55874">
    <property type="entry name" value="ATPase domain of HSP90 chaperone/DNA topoisomerase II/histidine kinase"/>
    <property type="match status" value="1"/>
</dbReference>
<keyword evidence="3" id="KW-0597">Phosphoprotein</keyword>
<protein>
    <recommendedName>
        <fullName evidence="2">histidine kinase</fullName>
        <ecNumber evidence="2">2.7.13.3</ecNumber>
    </recommendedName>
</protein>
<dbReference type="EC" id="2.7.13.3" evidence="2"/>
<feature type="domain" description="Histidine kinase" evidence="7">
    <location>
        <begin position="17"/>
        <end position="230"/>
    </location>
</feature>
<evidence type="ECO:0000256" key="6">
    <source>
        <dbReference type="ARBA" id="ARBA00023012"/>
    </source>
</evidence>
<proteinExistence type="predicted"/>
<gene>
    <name evidence="8" type="primary">senX3</name>
    <name evidence="8" type="ORF">EMA8858_01210</name>
</gene>
<organism evidence="8 9">
    <name type="scientific">Emticicia aquatica</name>
    <dbReference type="NCBI Taxonomy" id="1681835"/>
    <lineage>
        <taxon>Bacteria</taxon>
        <taxon>Pseudomonadati</taxon>
        <taxon>Bacteroidota</taxon>
        <taxon>Cytophagia</taxon>
        <taxon>Cytophagales</taxon>
        <taxon>Leadbetterellaceae</taxon>
        <taxon>Emticicia</taxon>
    </lineage>
</organism>
<dbReference type="SMART" id="SM00387">
    <property type="entry name" value="HATPase_c"/>
    <property type="match status" value="1"/>
</dbReference>
<dbReference type="PROSITE" id="PS50109">
    <property type="entry name" value="HIS_KIN"/>
    <property type="match status" value="1"/>
</dbReference>
<keyword evidence="4 8" id="KW-0808">Transferase</keyword>
<dbReference type="CDD" id="cd00082">
    <property type="entry name" value="HisKA"/>
    <property type="match status" value="1"/>
</dbReference>
<dbReference type="RefSeq" id="WP_238805419.1">
    <property type="nucleotide sequence ID" value="NZ_CAKLPY010000001.1"/>
</dbReference>
<dbReference type="SUPFAM" id="SSF47384">
    <property type="entry name" value="Homodimeric domain of signal transducing histidine kinase"/>
    <property type="match status" value="1"/>
</dbReference>
<evidence type="ECO:0000256" key="4">
    <source>
        <dbReference type="ARBA" id="ARBA00022679"/>
    </source>
</evidence>
<dbReference type="PANTHER" id="PTHR45453">
    <property type="entry name" value="PHOSPHATE REGULON SENSOR PROTEIN PHOR"/>
    <property type="match status" value="1"/>
</dbReference>
<dbReference type="InterPro" id="IPR036097">
    <property type="entry name" value="HisK_dim/P_sf"/>
</dbReference>
<dbReference type="GO" id="GO:0004673">
    <property type="term" value="F:protein histidine kinase activity"/>
    <property type="evidence" value="ECO:0007669"/>
    <property type="project" value="UniProtKB-EC"/>
</dbReference>
<evidence type="ECO:0000256" key="2">
    <source>
        <dbReference type="ARBA" id="ARBA00012438"/>
    </source>
</evidence>
<keyword evidence="6" id="KW-0902">Two-component regulatory system</keyword>
<dbReference type="Gene3D" id="3.30.565.10">
    <property type="entry name" value="Histidine kinase-like ATPase, C-terminal domain"/>
    <property type="match status" value="1"/>
</dbReference>
<sequence>MNRTEEAFKQQRFFISNVSHELKKTLSKIISQLEVVLLKDRNIDDYKKTLSSVLEDIQNLSKLSQTLLELSRLTEENHSFLLSSIRLDELLWETKDFLKKNNPDYNVAVSFENISDAEIEFSILGNPYLLKIALFNLLENGCKNTTNVKIRLDKNTIIIDFTNISHGINENESILIFQPFFRSNNTATVKGYGIGLSLVEKIAILHGGEIKLISNKADCTTFSLSFPILNVV</sequence>
<dbReference type="SMART" id="SM00388">
    <property type="entry name" value="HisKA"/>
    <property type="match status" value="1"/>
</dbReference>
<evidence type="ECO:0000313" key="8">
    <source>
        <dbReference type="EMBL" id="CAH0995090.1"/>
    </source>
</evidence>
<dbReference type="Pfam" id="PF00512">
    <property type="entry name" value="HisKA"/>
    <property type="match status" value="1"/>
</dbReference>
<dbReference type="InterPro" id="IPR036890">
    <property type="entry name" value="HATPase_C_sf"/>
</dbReference>
<evidence type="ECO:0000313" key="9">
    <source>
        <dbReference type="Proteomes" id="UP000837932"/>
    </source>
</evidence>
<dbReference type="PANTHER" id="PTHR45453:SF1">
    <property type="entry name" value="PHOSPHATE REGULON SENSOR PROTEIN PHOR"/>
    <property type="match status" value="1"/>
</dbReference>
<keyword evidence="9" id="KW-1185">Reference proteome</keyword>
<reference evidence="8" key="1">
    <citation type="submission" date="2021-12" db="EMBL/GenBank/DDBJ databases">
        <authorList>
            <person name="Rodrigo-Torres L."/>
            <person name="Arahal R. D."/>
            <person name="Lucena T."/>
        </authorList>
    </citation>
    <scope>NUCLEOTIDE SEQUENCE</scope>
    <source>
        <strain evidence="8">CECT 8858</strain>
    </source>
</reference>
<evidence type="ECO:0000256" key="5">
    <source>
        <dbReference type="ARBA" id="ARBA00022777"/>
    </source>
</evidence>
<evidence type="ECO:0000256" key="1">
    <source>
        <dbReference type="ARBA" id="ARBA00000085"/>
    </source>
</evidence>
<dbReference type="PRINTS" id="PR00344">
    <property type="entry name" value="BCTRLSENSOR"/>
</dbReference>
<evidence type="ECO:0000259" key="7">
    <source>
        <dbReference type="PROSITE" id="PS50109"/>
    </source>
</evidence>
<dbReference type="Gene3D" id="1.10.287.130">
    <property type="match status" value="1"/>
</dbReference>
<comment type="catalytic activity">
    <reaction evidence="1">
        <text>ATP + protein L-histidine = ADP + protein N-phospho-L-histidine.</text>
        <dbReference type="EC" id="2.7.13.3"/>
    </reaction>
</comment>
<dbReference type="InterPro" id="IPR004358">
    <property type="entry name" value="Sig_transdc_His_kin-like_C"/>
</dbReference>
<name>A0ABN8EUC4_9BACT</name>
<dbReference type="Proteomes" id="UP000837932">
    <property type="component" value="Unassembled WGS sequence"/>
</dbReference>
<dbReference type="InterPro" id="IPR003594">
    <property type="entry name" value="HATPase_dom"/>
</dbReference>
<evidence type="ECO:0000256" key="3">
    <source>
        <dbReference type="ARBA" id="ARBA00022553"/>
    </source>
</evidence>
<dbReference type="EMBL" id="CAKLPY010000001">
    <property type="protein sequence ID" value="CAH0995090.1"/>
    <property type="molecule type" value="Genomic_DNA"/>
</dbReference>
<accession>A0ABN8EUC4</accession>
<dbReference type="Pfam" id="PF02518">
    <property type="entry name" value="HATPase_c"/>
    <property type="match status" value="1"/>
</dbReference>
<comment type="caution">
    <text evidence="8">The sequence shown here is derived from an EMBL/GenBank/DDBJ whole genome shotgun (WGS) entry which is preliminary data.</text>
</comment>
<dbReference type="InterPro" id="IPR003661">
    <property type="entry name" value="HisK_dim/P_dom"/>
</dbReference>
<dbReference type="InterPro" id="IPR005467">
    <property type="entry name" value="His_kinase_dom"/>
</dbReference>
<dbReference type="InterPro" id="IPR050351">
    <property type="entry name" value="BphY/WalK/GraS-like"/>
</dbReference>
<keyword evidence="5 8" id="KW-0418">Kinase</keyword>